<protein>
    <submittedName>
        <fullName evidence="1">DNA-binding protein</fullName>
    </submittedName>
</protein>
<dbReference type="InterPro" id="IPR010982">
    <property type="entry name" value="Lambda_DNA-bd_dom_sf"/>
</dbReference>
<keyword evidence="1" id="KW-0238">DNA-binding</keyword>
<name>A0ABW9VLS8_9BURK</name>
<comment type="caution">
    <text evidence="1">The sequence shown here is derived from an EMBL/GenBank/DDBJ whole genome shotgun (WGS) entry which is preliminary data.</text>
</comment>
<dbReference type="RefSeq" id="WP_161038815.1">
    <property type="nucleotide sequence ID" value="NZ_WWCM01000005.1"/>
</dbReference>
<accession>A0ABW9VLS8</accession>
<proteinExistence type="predicted"/>
<keyword evidence="2" id="KW-1185">Reference proteome</keyword>
<dbReference type="GO" id="GO:0003677">
    <property type="term" value="F:DNA binding"/>
    <property type="evidence" value="ECO:0007669"/>
    <property type="project" value="UniProtKB-KW"/>
</dbReference>
<gene>
    <name evidence="1" type="ORF">GTP27_08800</name>
</gene>
<dbReference type="NCBIfam" id="TIGR04111">
    <property type="entry name" value="BcepMu_gp16"/>
    <property type="match status" value="1"/>
</dbReference>
<evidence type="ECO:0000313" key="1">
    <source>
        <dbReference type="EMBL" id="MYM39428.1"/>
    </source>
</evidence>
<reference evidence="1 2" key="1">
    <citation type="submission" date="2019-12" db="EMBL/GenBank/DDBJ databases">
        <title>Novel species isolated from a subtropical stream in China.</title>
        <authorList>
            <person name="Lu H."/>
        </authorList>
    </citation>
    <scope>NUCLEOTIDE SEQUENCE [LARGE SCALE GENOMIC DNA]</scope>
    <source>
        <strain evidence="1 2">CY13W</strain>
    </source>
</reference>
<dbReference type="Gene3D" id="1.10.260.40">
    <property type="entry name" value="lambda repressor-like DNA-binding domains"/>
    <property type="match status" value="1"/>
</dbReference>
<dbReference type="EMBL" id="WWCM01000005">
    <property type="protein sequence ID" value="MYM39428.1"/>
    <property type="molecule type" value="Genomic_DNA"/>
</dbReference>
<evidence type="ECO:0000313" key="2">
    <source>
        <dbReference type="Proteomes" id="UP000478090"/>
    </source>
</evidence>
<dbReference type="InterPro" id="IPR026365">
    <property type="entry name" value="BcepMu_gp16"/>
</dbReference>
<organism evidence="1 2">
    <name type="scientific">Duganella qianjiadongensis</name>
    <dbReference type="NCBI Taxonomy" id="2692176"/>
    <lineage>
        <taxon>Bacteria</taxon>
        <taxon>Pseudomonadati</taxon>
        <taxon>Pseudomonadota</taxon>
        <taxon>Betaproteobacteria</taxon>
        <taxon>Burkholderiales</taxon>
        <taxon>Oxalobacteraceae</taxon>
        <taxon>Telluria group</taxon>
        <taxon>Duganella</taxon>
    </lineage>
</organism>
<sequence length="72" mass="7838">MTPEQKIKQEIRDAGLTVAQWAAINGFNPSLVYAVLTGERKCYRGQSRAIAIAFGLVSGPLSSKEMKTPDVK</sequence>
<dbReference type="Proteomes" id="UP000478090">
    <property type="component" value="Unassembled WGS sequence"/>
</dbReference>